<dbReference type="InterPro" id="IPR056617">
    <property type="entry name" value="MAP1B/S_N"/>
</dbReference>
<evidence type="ECO:0000313" key="5">
    <source>
        <dbReference type="RefSeq" id="XP_022244286.1"/>
    </source>
</evidence>
<dbReference type="InterPro" id="IPR026074">
    <property type="entry name" value="MAP1"/>
</dbReference>
<dbReference type="GeneID" id="106461575"/>
<feature type="domain" description="Microtubule-associated protein 1A/B/S-like MBL-like" evidence="3">
    <location>
        <begin position="208"/>
        <end position="467"/>
    </location>
</feature>
<dbReference type="Proteomes" id="UP000694941">
    <property type="component" value="Unplaced"/>
</dbReference>
<dbReference type="InterPro" id="IPR057480">
    <property type="entry name" value="MAP1A/B/S-like_MBL"/>
</dbReference>
<sequence>MEPNIGEKPHFGGHLLIILSEPYTDNHRERILEKVSKGFFSWDVNRVGCDLTCLKDVFNSDSSSEQTEGFLIQYSTEALAVEVLLNPKVNILKRCIKNVLSSVTAHKHIIHAGYTFTESGSWILQDGVFSFQDFTDAFNDHGVQQVLTKIPESSVHVHCIAEGDWSEKNIAGITACVYLNPPEIMSSFPDCHDLLEYLKPFLISQPLEEIMKASDVVGNIRFSRPTLYIFPGGDGNCALFGIRGFNILIDGGFERKPSFWEFVRHIDTLDAMMVTRLNQTNLNGITSLIKRKQKEQIFPNIRYVFCNIMDEPQLSSGEFPKVKEDLLISVFDEIYELLNNLNKLNLKPHPCYRENGTCPLTLYHKMGHGTLDMHVLHPLKHTKGVKEFFEQWSSKKDSFTDTSHGEIPVPLSDLASICVLLVWRPANSKDSVTRILVTGNTPQTQIFEGLDKMQNLKILHNVDCSQTVLQKTVVDKSKHTKNVEKPVAKAPSKPNVSSSFAQQKKIAQKTHVAIGKKDGINMSKAMPEKSPICTDKVSAKKNTESKKLDTKFNGKTLEGKGDTLEKTGRPFNKVEIARRSDKC</sequence>
<evidence type="ECO:0000313" key="4">
    <source>
        <dbReference type="Proteomes" id="UP000694941"/>
    </source>
</evidence>
<evidence type="ECO:0000259" key="3">
    <source>
        <dbReference type="Pfam" id="PF25281"/>
    </source>
</evidence>
<dbReference type="Pfam" id="PF25281">
    <property type="entry name" value="MBL_MAP1B"/>
    <property type="match status" value="1"/>
</dbReference>
<gene>
    <name evidence="5" type="primary">LOC106461575</name>
</gene>
<feature type="region of interest" description="Disordered" evidence="1">
    <location>
        <begin position="523"/>
        <end position="545"/>
    </location>
</feature>
<keyword evidence="4" id="KW-1185">Reference proteome</keyword>
<dbReference type="PANTHER" id="PTHR13843:SF12">
    <property type="entry name" value="ATPASE F1_V1_A1 COMPLEX ALPHA_BETA SUBUNIT NUCLEOTIDE-BINDING DOMAIN-CONTAINING PROTEIN"/>
    <property type="match status" value="1"/>
</dbReference>
<proteinExistence type="predicted"/>
<name>A0ABM1SKY0_LIMPO</name>
<dbReference type="PANTHER" id="PTHR13843">
    <property type="entry name" value="MICROTUBULE-ASSOCIATED PROTEIN"/>
    <property type="match status" value="1"/>
</dbReference>
<protein>
    <submittedName>
        <fullName evidence="5">Microtubule-associated protein futsch-like</fullName>
    </submittedName>
</protein>
<dbReference type="RefSeq" id="XP_022244286.1">
    <property type="nucleotide sequence ID" value="XM_022388578.1"/>
</dbReference>
<reference evidence="5" key="1">
    <citation type="submission" date="2025-08" db="UniProtKB">
        <authorList>
            <consortium name="RefSeq"/>
        </authorList>
    </citation>
    <scope>IDENTIFICATION</scope>
    <source>
        <tissue evidence="5">Muscle</tissue>
    </source>
</reference>
<accession>A0ABM1SKY0</accession>
<evidence type="ECO:0000256" key="1">
    <source>
        <dbReference type="SAM" id="MobiDB-lite"/>
    </source>
</evidence>
<feature type="domain" description="Microtubule-associated protein 1B/S N-terminal" evidence="2">
    <location>
        <begin position="15"/>
        <end position="198"/>
    </location>
</feature>
<dbReference type="Pfam" id="PF23415">
    <property type="entry name" value="MAPB1_N"/>
    <property type="match status" value="1"/>
</dbReference>
<organism evidence="4 5">
    <name type="scientific">Limulus polyphemus</name>
    <name type="common">Atlantic horseshoe crab</name>
    <dbReference type="NCBI Taxonomy" id="6850"/>
    <lineage>
        <taxon>Eukaryota</taxon>
        <taxon>Metazoa</taxon>
        <taxon>Ecdysozoa</taxon>
        <taxon>Arthropoda</taxon>
        <taxon>Chelicerata</taxon>
        <taxon>Merostomata</taxon>
        <taxon>Xiphosura</taxon>
        <taxon>Limulidae</taxon>
        <taxon>Limulus</taxon>
    </lineage>
</organism>
<evidence type="ECO:0000259" key="2">
    <source>
        <dbReference type="Pfam" id="PF23415"/>
    </source>
</evidence>